<dbReference type="GeneID" id="89500375"/>
<evidence type="ECO:0000259" key="3">
    <source>
        <dbReference type="PROSITE" id="PS51186"/>
    </source>
</evidence>
<dbReference type="PANTHER" id="PTHR43420">
    <property type="entry name" value="ACETYLTRANSFERASE"/>
    <property type="match status" value="1"/>
</dbReference>
<evidence type="ECO:0000256" key="2">
    <source>
        <dbReference type="ARBA" id="ARBA00023315"/>
    </source>
</evidence>
<evidence type="ECO:0000256" key="1">
    <source>
        <dbReference type="ARBA" id="ARBA00022679"/>
    </source>
</evidence>
<dbReference type="InterPro" id="IPR016181">
    <property type="entry name" value="Acyl_CoA_acyltransferase"/>
</dbReference>
<name>M8E3I8_9BACL</name>
<dbReference type="GO" id="GO:0016747">
    <property type="term" value="F:acyltransferase activity, transferring groups other than amino-acyl groups"/>
    <property type="evidence" value="ECO:0007669"/>
    <property type="project" value="InterPro"/>
</dbReference>
<dbReference type="InterPro" id="IPR050680">
    <property type="entry name" value="YpeA/RimI_acetyltransf"/>
</dbReference>
<dbReference type="AlphaFoldDB" id="M8E3I8"/>
<dbReference type="RefSeq" id="WP_003387396.1">
    <property type="nucleotide sequence ID" value="NZ_APBN01000002.1"/>
</dbReference>
<evidence type="ECO:0000313" key="5">
    <source>
        <dbReference type="Proteomes" id="UP000012081"/>
    </source>
</evidence>
<organism evidence="4 5">
    <name type="scientific">Brevibacillus borstelensis AK1</name>
    <dbReference type="NCBI Taxonomy" id="1300222"/>
    <lineage>
        <taxon>Bacteria</taxon>
        <taxon>Bacillati</taxon>
        <taxon>Bacillota</taxon>
        <taxon>Bacilli</taxon>
        <taxon>Bacillales</taxon>
        <taxon>Paenibacillaceae</taxon>
        <taxon>Brevibacillus</taxon>
    </lineage>
</organism>
<dbReference type="Pfam" id="PF00583">
    <property type="entry name" value="Acetyltransf_1"/>
    <property type="match status" value="1"/>
</dbReference>
<keyword evidence="2" id="KW-0012">Acyltransferase</keyword>
<gene>
    <name evidence="4" type="ORF">I532_07545</name>
</gene>
<dbReference type="STRING" id="1300222.I532_07545"/>
<dbReference type="InterPro" id="IPR000182">
    <property type="entry name" value="GNAT_dom"/>
</dbReference>
<dbReference type="Gene3D" id="3.40.630.30">
    <property type="match status" value="1"/>
</dbReference>
<proteinExistence type="predicted"/>
<dbReference type="EMBL" id="APBN01000002">
    <property type="protein sequence ID" value="EMT53851.1"/>
    <property type="molecule type" value="Genomic_DNA"/>
</dbReference>
<dbReference type="OrthoDB" id="9782266at2"/>
<dbReference type="Proteomes" id="UP000012081">
    <property type="component" value="Unassembled WGS sequence"/>
</dbReference>
<reference evidence="4 5" key="1">
    <citation type="submission" date="2013-03" db="EMBL/GenBank/DDBJ databases">
        <title>Assembly of a new bacterial strain Brevibacillus borstelensis AK1.</title>
        <authorList>
            <person name="Rajan I."/>
            <person name="PoliReddy D."/>
            <person name="Sugumar T."/>
            <person name="Rathinam K."/>
            <person name="Alqarawi S."/>
            <person name="Khalil A.B."/>
            <person name="Sivakumar N."/>
        </authorList>
    </citation>
    <scope>NUCLEOTIDE SEQUENCE [LARGE SCALE GENOMIC DNA]</scope>
    <source>
        <strain evidence="4 5">AK1</strain>
    </source>
</reference>
<evidence type="ECO:0000313" key="4">
    <source>
        <dbReference type="EMBL" id="EMT53851.1"/>
    </source>
</evidence>
<feature type="domain" description="N-acetyltransferase" evidence="3">
    <location>
        <begin position="12"/>
        <end position="170"/>
    </location>
</feature>
<dbReference type="PROSITE" id="PS51186">
    <property type="entry name" value="GNAT"/>
    <property type="match status" value="1"/>
</dbReference>
<comment type="caution">
    <text evidence="4">The sequence shown here is derived from an EMBL/GenBank/DDBJ whole genome shotgun (WGS) entry which is preliminary data.</text>
</comment>
<dbReference type="PATRIC" id="fig|1300222.3.peg.1555"/>
<dbReference type="CDD" id="cd04301">
    <property type="entry name" value="NAT_SF"/>
    <property type="match status" value="1"/>
</dbReference>
<accession>M8E3I8</accession>
<dbReference type="SUPFAM" id="SSF55729">
    <property type="entry name" value="Acyl-CoA N-acyltransferases (Nat)"/>
    <property type="match status" value="1"/>
</dbReference>
<keyword evidence="1 4" id="KW-0808">Transferase</keyword>
<keyword evidence="5" id="KW-1185">Reference proteome</keyword>
<protein>
    <submittedName>
        <fullName evidence="4">N-acetyltransferase GCN5</fullName>
    </submittedName>
</protein>
<sequence length="170" mass="19667">MPSPFPASSQHLLYFPVEESDFDELLSVYNSNPDYMEYAYGKREVTVQTVESDHAENLAMEDSYSILLRSRSTRDLVGIAQFILRNPRDGNPWLGLIMLHKDHQGKGYAQHFLDTLIAWYKENGYTSLHLGVLDKNRGVVPFYEKCGFRVYEERMTEKLGLVICMAYDIK</sequence>